<keyword evidence="3" id="KW-0378">Hydrolase</keyword>
<name>A0ABW2BWU5_9PSEU</name>
<dbReference type="EMBL" id="JBHSXX010000001">
    <property type="protein sequence ID" value="MFC6866324.1"/>
    <property type="molecule type" value="Genomic_DNA"/>
</dbReference>
<keyword evidence="3" id="KW-0540">Nuclease</keyword>
<feature type="transmembrane region" description="Helical" evidence="1">
    <location>
        <begin position="64"/>
        <end position="88"/>
    </location>
</feature>
<reference evidence="4" key="1">
    <citation type="journal article" date="2019" name="Int. J. Syst. Evol. Microbiol.">
        <title>The Global Catalogue of Microorganisms (GCM) 10K type strain sequencing project: providing services to taxonomists for standard genome sequencing and annotation.</title>
        <authorList>
            <consortium name="The Broad Institute Genomics Platform"/>
            <consortium name="The Broad Institute Genome Sequencing Center for Infectious Disease"/>
            <person name="Wu L."/>
            <person name="Ma J."/>
        </authorList>
    </citation>
    <scope>NUCLEOTIDE SEQUENCE [LARGE SCALE GENOMIC DNA]</scope>
    <source>
        <strain evidence="4">KCTC 32255</strain>
    </source>
</reference>
<accession>A0ABW2BWU5</accession>
<dbReference type="InterPro" id="IPR036691">
    <property type="entry name" value="Endo/exonu/phosph_ase_sf"/>
</dbReference>
<keyword evidence="1" id="KW-1133">Transmembrane helix</keyword>
<keyword evidence="1" id="KW-0812">Transmembrane</keyword>
<dbReference type="SUPFAM" id="SSF56219">
    <property type="entry name" value="DNase I-like"/>
    <property type="match status" value="1"/>
</dbReference>
<gene>
    <name evidence="3" type="ORF">ACFQGD_04115</name>
</gene>
<protein>
    <submittedName>
        <fullName evidence="3">Endonuclease/exonuclease/phosphatase family protein</fullName>
    </submittedName>
</protein>
<dbReference type="Gene3D" id="3.60.10.10">
    <property type="entry name" value="Endonuclease/exonuclease/phosphatase"/>
    <property type="match status" value="1"/>
</dbReference>
<keyword evidence="4" id="KW-1185">Reference proteome</keyword>
<evidence type="ECO:0000259" key="2">
    <source>
        <dbReference type="Pfam" id="PF03372"/>
    </source>
</evidence>
<keyword evidence="3" id="KW-0255">Endonuclease</keyword>
<dbReference type="Pfam" id="PF03372">
    <property type="entry name" value="Exo_endo_phos"/>
    <property type="match status" value="1"/>
</dbReference>
<dbReference type="GO" id="GO:0004519">
    <property type="term" value="F:endonuclease activity"/>
    <property type="evidence" value="ECO:0007669"/>
    <property type="project" value="UniProtKB-KW"/>
</dbReference>
<dbReference type="Proteomes" id="UP001596337">
    <property type="component" value="Unassembled WGS sequence"/>
</dbReference>
<dbReference type="RefSeq" id="WP_345399765.1">
    <property type="nucleotide sequence ID" value="NZ_BAABLA010000094.1"/>
</dbReference>
<evidence type="ECO:0000313" key="3">
    <source>
        <dbReference type="EMBL" id="MFC6866324.1"/>
    </source>
</evidence>
<comment type="caution">
    <text evidence="3">The sequence shown here is derived from an EMBL/GenBank/DDBJ whole genome shotgun (WGS) entry which is preliminary data.</text>
</comment>
<evidence type="ECO:0000313" key="4">
    <source>
        <dbReference type="Proteomes" id="UP001596337"/>
    </source>
</evidence>
<feature type="domain" description="Endonuclease/exonuclease/phosphatase" evidence="2">
    <location>
        <begin position="131"/>
        <end position="331"/>
    </location>
</feature>
<evidence type="ECO:0000256" key="1">
    <source>
        <dbReference type="SAM" id="Phobius"/>
    </source>
</evidence>
<organism evidence="3 4">
    <name type="scientific">Haloechinothrix salitolerans</name>
    <dbReference type="NCBI Taxonomy" id="926830"/>
    <lineage>
        <taxon>Bacteria</taxon>
        <taxon>Bacillati</taxon>
        <taxon>Actinomycetota</taxon>
        <taxon>Actinomycetes</taxon>
        <taxon>Pseudonocardiales</taxon>
        <taxon>Pseudonocardiaceae</taxon>
        <taxon>Haloechinothrix</taxon>
    </lineage>
</organism>
<proteinExistence type="predicted"/>
<feature type="transmembrane region" description="Helical" evidence="1">
    <location>
        <begin position="31"/>
        <end position="52"/>
    </location>
</feature>
<dbReference type="InterPro" id="IPR005135">
    <property type="entry name" value="Endo/exonuclease/phosphatase"/>
</dbReference>
<keyword evidence="1" id="KW-0472">Membrane</keyword>
<feature type="transmembrane region" description="Helical" evidence="1">
    <location>
        <begin position="95"/>
        <end position="114"/>
    </location>
</feature>
<sequence length="342" mass="35651">MTVTGDQTTAATDVSNDPYASSVGTKRRNPCVTVTLVAAVVGLAAYAVLRLFVSGVLDTDGNRYTAAALALNPYAALTGALLAAIALLARRWWTAALAVALSVALAATLMPRVLADPQPAASGPTIRVLALNMYFGNAAAEDVVQLVRERAIDVLALLELDPAAVSALDTAGLDGVMPHRVFEPAGAAVGSGIASRHPLRELSLAGPSLLAQPSARVRIGETDVEVVAVHPVVPVSNVVKWRQELRDMPAAPNDGPARILAGDFNATLDHAAFRRVLDSGYVDAAEQTGAALETTWPRRRSAPPVTLDHVLVDARAAVRDFEVIDVDGSDHSAVFAAVTLPS</sequence>